<name>A0A9Q1F576_SYNKA</name>
<reference evidence="2" key="1">
    <citation type="journal article" date="2023" name="Science">
        <title>Genome structures resolve the early diversification of teleost fishes.</title>
        <authorList>
            <person name="Parey E."/>
            <person name="Louis A."/>
            <person name="Montfort J."/>
            <person name="Bouchez O."/>
            <person name="Roques C."/>
            <person name="Iampietro C."/>
            <person name="Lluch J."/>
            <person name="Castinel A."/>
            <person name="Donnadieu C."/>
            <person name="Desvignes T."/>
            <person name="Floi Bucao C."/>
            <person name="Jouanno E."/>
            <person name="Wen M."/>
            <person name="Mejri S."/>
            <person name="Dirks R."/>
            <person name="Jansen H."/>
            <person name="Henkel C."/>
            <person name="Chen W.J."/>
            <person name="Zahm M."/>
            <person name="Cabau C."/>
            <person name="Klopp C."/>
            <person name="Thompson A.W."/>
            <person name="Robinson-Rechavi M."/>
            <person name="Braasch I."/>
            <person name="Lecointre G."/>
            <person name="Bobe J."/>
            <person name="Postlethwait J.H."/>
            <person name="Berthelot C."/>
            <person name="Roest Crollius H."/>
            <person name="Guiguen Y."/>
        </authorList>
    </citation>
    <scope>NUCLEOTIDE SEQUENCE</scope>
    <source>
        <strain evidence="2">WJC10195</strain>
    </source>
</reference>
<evidence type="ECO:0000313" key="3">
    <source>
        <dbReference type="Proteomes" id="UP001152622"/>
    </source>
</evidence>
<evidence type="ECO:0000313" key="2">
    <source>
        <dbReference type="EMBL" id="KAJ8351393.1"/>
    </source>
</evidence>
<keyword evidence="3" id="KW-1185">Reference proteome</keyword>
<dbReference type="Proteomes" id="UP001152622">
    <property type="component" value="Chromosome 8"/>
</dbReference>
<accession>A0A9Q1F576</accession>
<comment type="caution">
    <text evidence="2">The sequence shown here is derived from an EMBL/GenBank/DDBJ whole genome shotgun (WGS) entry which is preliminary data.</text>
</comment>
<dbReference type="EMBL" id="JAINUF010000008">
    <property type="protein sequence ID" value="KAJ8351393.1"/>
    <property type="molecule type" value="Genomic_DNA"/>
</dbReference>
<organism evidence="2 3">
    <name type="scientific">Synaphobranchus kaupii</name>
    <name type="common">Kaup's arrowtooth eel</name>
    <dbReference type="NCBI Taxonomy" id="118154"/>
    <lineage>
        <taxon>Eukaryota</taxon>
        <taxon>Metazoa</taxon>
        <taxon>Chordata</taxon>
        <taxon>Craniata</taxon>
        <taxon>Vertebrata</taxon>
        <taxon>Euteleostomi</taxon>
        <taxon>Actinopterygii</taxon>
        <taxon>Neopterygii</taxon>
        <taxon>Teleostei</taxon>
        <taxon>Anguilliformes</taxon>
        <taxon>Synaphobranchidae</taxon>
        <taxon>Synaphobranchus</taxon>
    </lineage>
</organism>
<gene>
    <name evidence="2" type="ORF">SKAU_G00228690</name>
</gene>
<feature type="region of interest" description="Disordered" evidence="1">
    <location>
        <begin position="46"/>
        <end position="83"/>
    </location>
</feature>
<proteinExistence type="predicted"/>
<protein>
    <submittedName>
        <fullName evidence="2">Uncharacterized protein</fullName>
    </submittedName>
</protein>
<sequence length="113" mass="11965">MKTLRCKLQDLGRTVGSCRSTSTSITLKSAGPTLVAEFLRTRAGSSRAGVGIGGDGEEQDLLRKGGGEGMTQTPPHRSEDPPVTLYPLISLVKVTGFPPCSSLSRRAQRTPSH</sequence>
<dbReference type="AlphaFoldDB" id="A0A9Q1F576"/>
<evidence type="ECO:0000256" key="1">
    <source>
        <dbReference type="SAM" id="MobiDB-lite"/>
    </source>
</evidence>